<gene>
    <name evidence="1" type="ORF">AM592_08005</name>
</gene>
<proteinExistence type="predicted"/>
<evidence type="ECO:0000313" key="1">
    <source>
        <dbReference type="EMBL" id="ALC81548.1"/>
    </source>
</evidence>
<organism evidence="1 2">
    <name type="scientific">Bacillus gobiensis</name>
    <dbReference type="NCBI Taxonomy" id="1441095"/>
    <lineage>
        <taxon>Bacteria</taxon>
        <taxon>Bacillati</taxon>
        <taxon>Bacillota</taxon>
        <taxon>Bacilli</taxon>
        <taxon>Bacillales</taxon>
        <taxon>Bacillaceae</taxon>
        <taxon>Bacillus</taxon>
    </lineage>
</organism>
<dbReference type="RefSeq" id="WP_053603306.1">
    <property type="nucleotide sequence ID" value="NZ_CP012600.1"/>
</dbReference>
<dbReference type="PATRIC" id="fig|1441095.3.peg.1760"/>
<reference evidence="2" key="1">
    <citation type="submission" date="2015-08" db="EMBL/GenBank/DDBJ databases">
        <title>Genome sequencing project for genomic taxonomy and phylogenomics of Bacillus-like bacteria.</title>
        <authorList>
            <person name="Liu B."/>
            <person name="Wang J."/>
            <person name="Zhu Y."/>
            <person name="Liu G."/>
            <person name="Chen Q."/>
            <person name="Chen Z."/>
            <person name="Lan J."/>
            <person name="Che J."/>
            <person name="Ge C."/>
            <person name="Shi H."/>
            <person name="Pan Z."/>
            <person name="Liu X."/>
        </authorList>
    </citation>
    <scope>NUCLEOTIDE SEQUENCE [LARGE SCALE GENOMIC DNA]</scope>
    <source>
        <strain evidence="2">FJAT-4402</strain>
    </source>
</reference>
<dbReference type="Proteomes" id="UP000067625">
    <property type="component" value="Chromosome"/>
</dbReference>
<dbReference type="AlphaFoldDB" id="A0A0M4FQP0"/>
<reference evidence="1 2" key="2">
    <citation type="journal article" date="2016" name="Int. J. Syst. Evol. Microbiol.">
        <title>Bacillus gobiensis sp. nov., isolated from a soil sample.</title>
        <authorList>
            <person name="Liu B."/>
            <person name="Liu G.H."/>
            <person name="Cetin S."/>
            <person name="Schumann P."/>
            <person name="Pan Z.Z."/>
            <person name="Chen Q.Q."/>
        </authorList>
    </citation>
    <scope>NUCLEOTIDE SEQUENCE [LARGE SCALE GENOMIC DNA]</scope>
    <source>
        <strain evidence="1 2">FJAT-4402</strain>
    </source>
</reference>
<accession>A0A0M4FQP0</accession>
<dbReference type="STRING" id="1441095.AM592_08005"/>
<name>A0A0M4FQP0_9BACI</name>
<evidence type="ECO:0000313" key="2">
    <source>
        <dbReference type="Proteomes" id="UP000067625"/>
    </source>
</evidence>
<keyword evidence="2" id="KW-1185">Reference proteome</keyword>
<protein>
    <submittedName>
        <fullName evidence="1">Uncharacterized protein</fullName>
    </submittedName>
</protein>
<sequence>MKVKTKRRRFRVSISTDGSGTGIGIQEWGGGSKIIYIASIYIADHNNWDMGFDYSVQHIKRLVGTEDAIIRMSRKVRNYTPPKNIKIRNIESYYGIKDCIQLSLDALSRKNTIEEEL</sequence>
<dbReference type="EMBL" id="CP012600">
    <property type="protein sequence ID" value="ALC81548.1"/>
    <property type="molecule type" value="Genomic_DNA"/>
</dbReference>